<protein>
    <submittedName>
        <fullName evidence="2">Translation initiation factor IF-2</fullName>
    </submittedName>
</protein>
<feature type="compositionally biased region" description="Low complexity" evidence="1">
    <location>
        <begin position="197"/>
        <end position="244"/>
    </location>
</feature>
<evidence type="ECO:0000313" key="2">
    <source>
        <dbReference type="EMBL" id="JAT48376.1"/>
    </source>
</evidence>
<proteinExistence type="predicted"/>
<name>A0A1D1Y156_9ARAE</name>
<reference evidence="2" key="1">
    <citation type="submission" date="2015-07" db="EMBL/GenBank/DDBJ databases">
        <title>Transcriptome Assembly of Anthurium amnicola.</title>
        <authorList>
            <person name="Suzuki J."/>
        </authorList>
    </citation>
    <scope>NUCLEOTIDE SEQUENCE</scope>
</reference>
<feature type="compositionally biased region" description="Low complexity" evidence="1">
    <location>
        <begin position="160"/>
        <end position="187"/>
    </location>
</feature>
<feature type="compositionally biased region" description="Polar residues" evidence="1">
    <location>
        <begin position="372"/>
        <end position="397"/>
    </location>
</feature>
<organism evidence="2">
    <name type="scientific">Anthurium amnicola</name>
    <dbReference type="NCBI Taxonomy" id="1678845"/>
    <lineage>
        <taxon>Eukaryota</taxon>
        <taxon>Viridiplantae</taxon>
        <taxon>Streptophyta</taxon>
        <taxon>Embryophyta</taxon>
        <taxon>Tracheophyta</taxon>
        <taxon>Spermatophyta</taxon>
        <taxon>Magnoliopsida</taxon>
        <taxon>Liliopsida</taxon>
        <taxon>Araceae</taxon>
        <taxon>Pothoideae</taxon>
        <taxon>Potheae</taxon>
        <taxon>Anthurium</taxon>
    </lineage>
</organism>
<evidence type="ECO:0000256" key="1">
    <source>
        <dbReference type="SAM" id="MobiDB-lite"/>
    </source>
</evidence>
<keyword evidence="2" id="KW-0396">Initiation factor</keyword>
<dbReference type="GO" id="GO:0055028">
    <property type="term" value="C:cortical microtubule"/>
    <property type="evidence" value="ECO:0007669"/>
    <property type="project" value="TreeGrafter"/>
</dbReference>
<dbReference type="PANTHER" id="PTHR31949:SF2">
    <property type="entry name" value="OS05G0480600 PROTEIN"/>
    <property type="match status" value="1"/>
</dbReference>
<feature type="compositionally biased region" description="Polar residues" evidence="1">
    <location>
        <begin position="444"/>
        <end position="453"/>
    </location>
</feature>
<feature type="compositionally biased region" description="Polar residues" evidence="1">
    <location>
        <begin position="129"/>
        <end position="152"/>
    </location>
</feature>
<feature type="compositionally biased region" description="Low complexity" evidence="1">
    <location>
        <begin position="283"/>
        <end position="315"/>
    </location>
</feature>
<feature type="compositionally biased region" description="Polar residues" evidence="1">
    <location>
        <begin position="270"/>
        <end position="280"/>
    </location>
</feature>
<dbReference type="GO" id="GO:0003743">
    <property type="term" value="F:translation initiation factor activity"/>
    <property type="evidence" value="ECO:0007669"/>
    <property type="project" value="UniProtKB-KW"/>
</dbReference>
<feature type="region of interest" description="Disordered" evidence="1">
    <location>
        <begin position="1"/>
        <end position="21"/>
    </location>
</feature>
<keyword evidence="2" id="KW-0648">Protein biosynthesis</keyword>
<gene>
    <name evidence="2" type="primary">infB_12</name>
    <name evidence="2" type="ORF">g.56770</name>
</gene>
<dbReference type="AlphaFoldDB" id="A0A1D1Y156"/>
<dbReference type="GO" id="GO:0043622">
    <property type="term" value="P:cortical microtubule organization"/>
    <property type="evidence" value="ECO:0007669"/>
    <property type="project" value="TreeGrafter"/>
</dbReference>
<dbReference type="PANTHER" id="PTHR31949">
    <property type="entry name" value="GASTRIC MUCIN-LIKE PROTEIN"/>
    <property type="match status" value="1"/>
</dbReference>
<dbReference type="EMBL" id="GDJX01019560">
    <property type="protein sequence ID" value="JAT48376.1"/>
    <property type="molecule type" value="Transcribed_RNA"/>
</dbReference>
<accession>A0A1D1Y156</accession>
<feature type="region of interest" description="Disordered" evidence="1">
    <location>
        <begin position="129"/>
        <end position="456"/>
    </location>
</feature>
<feature type="compositionally biased region" description="Low complexity" evidence="1">
    <location>
        <begin position="324"/>
        <end position="339"/>
    </location>
</feature>
<sequence>MNRVTRDSLAGGRSVPAGSSLLLQQQQRRIRSLAAGWGGKGEGRDEGLDLFSQSRRSTSIAVGEESGGQNVPVNLGRISVGSAKLMRSGIDDLLSAADMGKHDYDWLLTPPGTPLVSTLDHMEAQLPSVAQKTNHSARSATTKTSRFSVSQPENKHPTRPARSSSATRPSIATYSTSQMSSNSSRTSILNTSTASITSSRPSTPGNPRSTSSSSTARQSAPASSRPTPSRSSTPSKTRPAPSSPGDKARPTHSSSRPSTPSPRPLIPASSPHSNTGSSTPAAARSGSRPSTPTRRASAPSSPAPAAARSPSVGRSTAGSGRNHGPASRPSSPGARARPPSQTPDFPFEAPPNLMRAKAPERPASAGRLRPGPSSTARSNVNTEAMAPANSNRRQSVSPIVARGRLPENSPRLRMQSNGHVHEPIPPEAQKPVPRESSVPKGTKTAASTESTGFGRTISKKSLDMALRHMDIRQSMGGVRGASLFPQSIRSTSAKVMPARVSDTKVPVFRNGMDTDNNSCNGTIHTACNGATSENEDVDLKSLEREILVGRASEPDIYESSRYEAILLKEDARNMNWLHSIEDKFDQSPVFDLRLEPLPEPFVLI</sequence>